<reference evidence="11 12" key="1">
    <citation type="submission" date="2019-01" db="EMBL/GenBank/DDBJ databases">
        <title>Genome sequencing of strain FW10M-9.</title>
        <authorList>
            <person name="Heo J."/>
            <person name="Kim S.-J."/>
            <person name="Kim J.-S."/>
            <person name="Hong S.-B."/>
            <person name="Kwon S.-W."/>
        </authorList>
    </citation>
    <scope>NUCLEOTIDE SEQUENCE [LARGE SCALE GENOMIC DNA]</scope>
    <source>
        <strain evidence="11 12">FW10M-9</strain>
    </source>
</reference>
<protein>
    <recommendedName>
        <fullName evidence="2">Cytochrome bc1 complex Rieske iron-sulfur subunit</fullName>
    </recommendedName>
    <alternativeName>
        <fullName evidence="8">Cytochrome bc1 reductase complex subunit QcrA</fullName>
    </alternativeName>
</protein>
<evidence type="ECO:0000256" key="6">
    <source>
        <dbReference type="ARBA" id="ARBA00023014"/>
    </source>
</evidence>
<dbReference type="CDD" id="cd03467">
    <property type="entry name" value="Rieske"/>
    <property type="match status" value="1"/>
</dbReference>
<evidence type="ECO:0000256" key="3">
    <source>
        <dbReference type="ARBA" id="ARBA00022714"/>
    </source>
</evidence>
<dbReference type="KEGG" id="xya:ET471_11995"/>
<evidence type="ECO:0000256" key="5">
    <source>
        <dbReference type="ARBA" id="ARBA00023004"/>
    </source>
</evidence>
<feature type="domain" description="Rieske" evidence="10">
    <location>
        <begin position="52"/>
        <end position="145"/>
    </location>
</feature>
<dbReference type="PROSITE" id="PS51296">
    <property type="entry name" value="RIESKE"/>
    <property type="match status" value="1"/>
</dbReference>
<dbReference type="InterPro" id="IPR014349">
    <property type="entry name" value="Rieske_Fe-S_prot"/>
</dbReference>
<sequence>MDDSAAQGPTRRQVVLGAGAGLAAACLLAGCVEAKPSPQDDASAVAARGQGTKVAALADVAVGAATTVDLDGHALLLTRPAEREVHLFSSICTHAGCQVAPADGELDCPCHGSRFALADGAVLGGPAGSPLAEIAVEIQGDDVVLA</sequence>
<dbReference type="Gene3D" id="2.102.10.10">
    <property type="entry name" value="Rieske [2Fe-2S] iron-sulphur domain"/>
    <property type="match status" value="1"/>
</dbReference>
<organism evidence="11 12">
    <name type="scientific">Xylanimonas protaetiae</name>
    <dbReference type="NCBI Taxonomy" id="2509457"/>
    <lineage>
        <taxon>Bacteria</taxon>
        <taxon>Bacillati</taxon>
        <taxon>Actinomycetota</taxon>
        <taxon>Actinomycetes</taxon>
        <taxon>Micrococcales</taxon>
        <taxon>Promicromonosporaceae</taxon>
        <taxon>Xylanimonas</taxon>
    </lineage>
</organism>
<dbReference type="PRINTS" id="PR00162">
    <property type="entry name" value="RIESKE"/>
</dbReference>
<keyword evidence="12" id="KW-1185">Reference proteome</keyword>
<evidence type="ECO:0000259" key="10">
    <source>
        <dbReference type="PROSITE" id="PS51296"/>
    </source>
</evidence>
<dbReference type="AlphaFoldDB" id="A0A4P6F754"/>
<dbReference type="InterPro" id="IPR036922">
    <property type="entry name" value="Rieske_2Fe-2S_sf"/>
</dbReference>
<dbReference type="InterPro" id="IPR005805">
    <property type="entry name" value="Rieske_Fe-S_prot_C"/>
</dbReference>
<evidence type="ECO:0000256" key="2">
    <source>
        <dbReference type="ARBA" id="ARBA00015816"/>
    </source>
</evidence>
<evidence type="ECO:0000256" key="8">
    <source>
        <dbReference type="ARBA" id="ARBA00029586"/>
    </source>
</evidence>
<dbReference type="GO" id="GO:0051537">
    <property type="term" value="F:2 iron, 2 sulfur cluster binding"/>
    <property type="evidence" value="ECO:0007669"/>
    <property type="project" value="UniProtKB-KW"/>
</dbReference>
<proteinExistence type="predicted"/>
<evidence type="ECO:0000256" key="9">
    <source>
        <dbReference type="ARBA" id="ARBA00034078"/>
    </source>
</evidence>
<dbReference type="PROSITE" id="PS51318">
    <property type="entry name" value="TAT"/>
    <property type="match status" value="1"/>
</dbReference>
<dbReference type="InterPro" id="IPR006311">
    <property type="entry name" value="TAT_signal"/>
</dbReference>
<dbReference type="SUPFAM" id="SSF50022">
    <property type="entry name" value="ISP domain"/>
    <property type="match status" value="1"/>
</dbReference>
<evidence type="ECO:0000313" key="12">
    <source>
        <dbReference type="Proteomes" id="UP000292118"/>
    </source>
</evidence>
<accession>A0A4P6F754</accession>
<dbReference type="RefSeq" id="WP_129188623.1">
    <property type="nucleotide sequence ID" value="NZ_CP035493.1"/>
</dbReference>
<keyword evidence="5" id="KW-0408">Iron</keyword>
<name>A0A4P6F754_9MICO</name>
<dbReference type="PANTHER" id="PTHR10134">
    <property type="entry name" value="CYTOCHROME B-C1 COMPLEX SUBUNIT RIESKE, MITOCHONDRIAL"/>
    <property type="match status" value="1"/>
</dbReference>
<dbReference type="InterPro" id="IPR017941">
    <property type="entry name" value="Rieske_2Fe-2S"/>
</dbReference>
<keyword evidence="7" id="KW-1015">Disulfide bond</keyword>
<dbReference type="GO" id="GO:0016020">
    <property type="term" value="C:membrane"/>
    <property type="evidence" value="ECO:0007669"/>
    <property type="project" value="InterPro"/>
</dbReference>
<dbReference type="Proteomes" id="UP000292118">
    <property type="component" value="Chromosome"/>
</dbReference>
<keyword evidence="3" id="KW-0001">2Fe-2S</keyword>
<comment type="function">
    <text evidence="1">Iron-sulfur subunit of the cytochrome bc1 complex, an essential component of the respiratory electron transport chain required for ATP synthesis. The bc1 complex catalyzes the oxidation of menaquinol and the reduction of cytochrome c in the respiratory chain. The bc1 complex operates through a Q-cycle mechanism that couples electron transfer to generation of the proton gradient that drives ATP synthesis.</text>
</comment>
<dbReference type="EMBL" id="CP035493">
    <property type="protein sequence ID" value="QAY70653.1"/>
    <property type="molecule type" value="Genomic_DNA"/>
</dbReference>
<keyword evidence="6" id="KW-0411">Iron-sulfur</keyword>
<evidence type="ECO:0000256" key="1">
    <source>
        <dbReference type="ARBA" id="ARBA00002494"/>
    </source>
</evidence>
<dbReference type="GO" id="GO:0046872">
    <property type="term" value="F:metal ion binding"/>
    <property type="evidence" value="ECO:0007669"/>
    <property type="project" value="UniProtKB-KW"/>
</dbReference>
<dbReference type="GO" id="GO:0016705">
    <property type="term" value="F:oxidoreductase activity, acting on paired donors, with incorporation or reduction of molecular oxygen"/>
    <property type="evidence" value="ECO:0007669"/>
    <property type="project" value="UniProtKB-ARBA"/>
</dbReference>
<dbReference type="Pfam" id="PF00355">
    <property type="entry name" value="Rieske"/>
    <property type="match status" value="1"/>
</dbReference>
<evidence type="ECO:0000256" key="4">
    <source>
        <dbReference type="ARBA" id="ARBA00022723"/>
    </source>
</evidence>
<dbReference type="GO" id="GO:0004497">
    <property type="term" value="F:monooxygenase activity"/>
    <property type="evidence" value="ECO:0007669"/>
    <property type="project" value="UniProtKB-ARBA"/>
</dbReference>
<evidence type="ECO:0000256" key="7">
    <source>
        <dbReference type="ARBA" id="ARBA00023157"/>
    </source>
</evidence>
<comment type="cofactor">
    <cofactor evidence="9">
        <name>[2Fe-2S] cluster</name>
        <dbReference type="ChEBI" id="CHEBI:190135"/>
    </cofactor>
</comment>
<evidence type="ECO:0000313" key="11">
    <source>
        <dbReference type="EMBL" id="QAY70653.1"/>
    </source>
</evidence>
<gene>
    <name evidence="11" type="ORF">ET471_11995</name>
</gene>
<dbReference type="OrthoDB" id="25106at2"/>
<keyword evidence="4" id="KW-0479">Metal-binding</keyword>